<dbReference type="PANTHER" id="PTHR23278:SF19">
    <property type="entry name" value="OBSCURIN"/>
    <property type="match status" value="1"/>
</dbReference>
<evidence type="ECO:0000256" key="2">
    <source>
        <dbReference type="SAM" id="Phobius"/>
    </source>
</evidence>
<feature type="compositionally biased region" description="Polar residues" evidence="1">
    <location>
        <begin position="959"/>
        <end position="976"/>
    </location>
</feature>
<feature type="region of interest" description="Disordered" evidence="1">
    <location>
        <begin position="897"/>
        <end position="923"/>
    </location>
</feature>
<feature type="region of interest" description="Disordered" evidence="1">
    <location>
        <begin position="954"/>
        <end position="1001"/>
    </location>
</feature>
<feature type="transmembrane region" description="Helical" evidence="2">
    <location>
        <begin position="864"/>
        <end position="889"/>
    </location>
</feature>
<sequence length="1203" mass="134351">MTLAIELNSFTKEKKRLGTTFVYTVLINDKVQLPCDIQPPSSDDQIVLVLWYKDDELAPILTLDGRKNQLDPGAVQVSASNLRGRAYFNVHGRPAHLSIDPVAASDEGDYRCRVDFRKARTINTVISLKVIVPPQVPKITDQDGNYLSGLVGPYNEGDELALTCLTKGGKPRPSLIWWRDFAIIDDSFEFDDRDVTTNELVITRLSRHHLLAILMCQAINSNITTTPASNSITLDLNLKPSEVRITQLTPILVAGADALFECNTFGSRPMPIIYWLFDGNRYDTRIHGEQQTGSTITLRLERHHRGMIVECITENLRIPNSAIRDQLTLDVQYPPQMELKLGAPSLSLDSIQEGIDIYFDCHVDSNPAPTTPITWLFNGETLVPEPGVIESNQSLVLQRVPRWRNGTYQCKCSNQQGTMISNEIHLEIKFAPVCKIPYTLIYGLQLNEIIQIGCEVQARPTADVSFQWRFEKHTNLANFIVINETKSILEYVPRTRDQYGLIECTAKNSIGIQREPCQFLIVPSANPYFPYQCLVSNQSDSTLSIRCDGSFLSGNISYSTTESSSISDNNNKHYDATSWLSSQQQQQHGNNISDDELDELNSEIDASYTGSGGDDDDDITSSTTKLKYIHNSYKNQRPEQISDSVASLLSNLTTSDIYAMYFAPDLQPQTAVTGNNMNNNDGTSNMPNTDQDGQSIKVTYRNGVGPFPANGPQRAAAASMLFLNELVTKFNSHPLNLQPHLLVYPPTYYICEIYSLSPKPTLIKNLTIDAIGKRIMNPLLNGSFSFLVDELPSNTPLRVNIYAQNNRKRSIMQVELDAKTLRAAERRIDYEGHQGQHAARGRKSYSTFFEELYGGYGRFRNKHMVVGLMISTVAITVIIAIILITIAILRSRHHQQQQNPSLFNHRQGQNENSTTNHSKGRTQQTMVNENEQICHNTNELIMLGDKLIHIQKQKQLQQMPATNNNDSLTVGNKNSGSLKRKNQQQQQQQRLSRSNQSLNNNHVLETTFLTSETNFDDDDDGHHHHHHHHHDVVMDGNHIRNNQMDLVEFANANSVGGGANGYGMDLIGADDDSSMRSDHQLIQSTNDSDKYYKSILTTKRTATATQNAAPPNYYDLNLTETSASSESTTAAATATAYVNILPSGAAAAPPDIIQNVMYQPTSTSHHHHHHAQEFFDTISFGQSNNNATSTTNNGSTSTDQLSG</sequence>
<keyword evidence="2" id="KW-0472">Membrane</keyword>
<feature type="domain" description="Ig-like" evidence="3">
    <location>
        <begin position="137"/>
        <end position="233"/>
    </location>
</feature>
<protein>
    <submittedName>
        <fullName evidence="4">Hemicentin-2-like isoform x1</fullName>
    </submittedName>
</protein>
<keyword evidence="2" id="KW-1133">Transmembrane helix</keyword>
<dbReference type="InterPro" id="IPR036179">
    <property type="entry name" value="Ig-like_dom_sf"/>
</dbReference>
<dbReference type="InterPro" id="IPR007110">
    <property type="entry name" value="Ig-like_dom"/>
</dbReference>
<dbReference type="InterPro" id="IPR013783">
    <property type="entry name" value="Ig-like_fold"/>
</dbReference>
<dbReference type="SMART" id="SM00408">
    <property type="entry name" value="IGc2"/>
    <property type="match status" value="3"/>
</dbReference>
<dbReference type="Proteomes" id="UP000828236">
    <property type="component" value="Unassembled WGS sequence"/>
</dbReference>
<gene>
    <name evidence="4" type="ORF">HUG17_2420</name>
</gene>
<evidence type="ECO:0000313" key="4">
    <source>
        <dbReference type="EMBL" id="KAH7638387.1"/>
    </source>
</evidence>
<dbReference type="Pfam" id="PF13927">
    <property type="entry name" value="Ig_3"/>
    <property type="match status" value="1"/>
</dbReference>
<reference evidence="4" key="1">
    <citation type="submission" date="2020-06" db="EMBL/GenBank/DDBJ databases">
        <authorList>
            <person name="Ji K."/>
            <person name="Li J."/>
        </authorList>
    </citation>
    <scope>NUCLEOTIDE SEQUENCE</scope>
    <source>
        <strain evidence="4">JKM2019</strain>
        <tissue evidence="4">Whole body</tissue>
    </source>
</reference>
<accession>A0A9D4NUJ1</accession>
<feature type="domain" description="Ig-like" evidence="3">
    <location>
        <begin position="240"/>
        <end position="330"/>
    </location>
</feature>
<feature type="domain" description="Ig-like" evidence="3">
    <location>
        <begin position="437"/>
        <end position="544"/>
    </location>
</feature>
<name>A0A9D4NUJ1_DERFA</name>
<dbReference type="AlphaFoldDB" id="A0A9D4NUJ1"/>
<dbReference type="SUPFAM" id="SSF48726">
    <property type="entry name" value="Immunoglobulin"/>
    <property type="match status" value="5"/>
</dbReference>
<feature type="compositionally biased region" description="Low complexity" evidence="1">
    <location>
        <begin position="983"/>
        <end position="1001"/>
    </location>
</feature>
<proteinExistence type="predicted"/>
<dbReference type="PROSITE" id="PS50835">
    <property type="entry name" value="IG_LIKE"/>
    <property type="match status" value="5"/>
</dbReference>
<feature type="compositionally biased region" description="Low complexity" evidence="1">
    <location>
        <begin position="1183"/>
        <end position="1203"/>
    </location>
</feature>
<comment type="caution">
    <text evidence="4">The sequence shown here is derived from an EMBL/GenBank/DDBJ whole genome shotgun (WGS) entry which is preliminary data.</text>
</comment>
<reference evidence="4" key="2">
    <citation type="journal article" date="2021" name="World Allergy Organ. J.">
        <title>Chromosome-level assembly of Dermatophagoides farinae genome and transcriptome reveals two novel allergens Der f 37 and Der f 39.</title>
        <authorList>
            <person name="Chen J."/>
            <person name="Cai Z."/>
            <person name="Fan D."/>
            <person name="Hu J."/>
            <person name="Hou Y."/>
            <person name="He Y."/>
            <person name="Zhang Z."/>
            <person name="Zhao Z."/>
            <person name="Gao P."/>
            <person name="Hu W."/>
            <person name="Sun J."/>
            <person name="Li J."/>
            <person name="Ji K."/>
        </authorList>
    </citation>
    <scope>NUCLEOTIDE SEQUENCE</scope>
    <source>
        <strain evidence="4">JKM2019</strain>
    </source>
</reference>
<evidence type="ECO:0000256" key="1">
    <source>
        <dbReference type="SAM" id="MobiDB-lite"/>
    </source>
</evidence>
<dbReference type="InterPro" id="IPR003599">
    <property type="entry name" value="Ig_sub"/>
</dbReference>
<feature type="domain" description="Ig-like" evidence="3">
    <location>
        <begin position="28"/>
        <end position="123"/>
    </location>
</feature>
<dbReference type="Gene3D" id="2.60.40.10">
    <property type="entry name" value="Immunoglobulins"/>
    <property type="match status" value="4"/>
</dbReference>
<organism evidence="4">
    <name type="scientific">Dermatophagoides farinae</name>
    <name type="common">American house dust mite</name>
    <dbReference type="NCBI Taxonomy" id="6954"/>
    <lineage>
        <taxon>Eukaryota</taxon>
        <taxon>Metazoa</taxon>
        <taxon>Ecdysozoa</taxon>
        <taxon>Arthropoda</taxon>
        <taxon>Chelicerata</taxon>
        <taxon>Arachnida</taxon>
        <taxon>Acari</taxon>
        <taxon>Acariformes</taxon>
        <taxon>Sarcoptiformes</taxon>
        <taxon>Astigmata</taxon>
        <taxon>Psoroptidia</taxon>
        <taxon>Analgoidea</taxon>
        <taxon>Pyroglyphidae</taxon>
        <taxon>Dermatophagoidinae</taxon>
        <taxon>Dermatophagoides</taxon>
    </lineage>
</organism>
<feature type="region of interest" description="Disordered" evidence="1">
    <location>
        <begin position="1181"/>
        <end position="1203"/>
    </location>
</feature>
<feature type="domain" description="Ig-like" evidence="3">
    <location>
        <begin position="344"/>
        <end position="421"/>
    </location>
</feature>
<dbReference type="EMBL" id="SDOV01000007">
    <property type="protein sequence ID" value="KAH7638387.1"/>
    <property type="molecule type" value="Genomic_DNA"/>
</dbReference>
<keyword evidence="2" id="KW-0812">Transmembrane</keyword>
<dbReference type="SMART" id="SM00409">
    <property type="entry name" value="IG"/>
    <property type="match status" value="3"/>
</dbReference>
<dbReference type="InterPro" id="IPR003598">
    <property type="entry name" value="Ig_sub2"/>
</dbReference>
<dbReference type="PANTHER" id="PTHR23278">
    <property type="entry name" value="SIDESTEP PROTEIN"/>
    <property type="match status" value="1"/>
</dbReference>
<evidence type="ECO:0000259" key="3">
    <source>
        <dbReference type="PROSITE" id="PS50835"/>
    </source>
</evidence>